<keyword evidence="2" id="KW-1185">Reference proteome</keyword>
<evidence type="ECO:0000313" key="1">
    <source>
        <dbReference type="EMBL" id="OEL24281.1"/>
    </source>
</evidence>
<dbReference type="Proteomes" id="UP000095767">
    <property type="component" value="Unassembled WGS sequence"/>
</dbReference>
<protein>
    <submittedName>
        <fullName evidence="1">Uncharacterized protein</fullName>
    </submittedName>
</protein>
<reference evidence="1 2" key="1">
    <citation type="submission" date="2016-09" db="EMBL/GenBank/DDBJ databases">
        <title>The draft genome of Dichanthelium oligosanthes: A C3 panicoid grass species.</title>
        <authorList>
            <person name="Studer A.J."/>
            <person name="Schnable J.C."/>
            <person name="Brutnell T.P."/>
        </authorList>
    </citation>
    <scope>NUCLEOTIDE SEQUENCE [LARGE SCALE GENOMIC DNA]</scope>
    <source>
        <strain evidence="2">cv. Kellogg 1175</strain>
        <tissue evidence="1">Leaf</tissue>
    </source>
</reference>
<organism evidence="1 2">
    <name type="scientific">Dichanthelium oligosanthes</name>
    <dbReference type="NCBI Taxonomy" id="888268"/>
    <lineage>
        <taxon>Eukaryota</taxon>
        <taxon>Viridiplantae</taxon>
        <taxon>Streptophyta</taxon>
        <taxon>Embryophyta</taxon>
        <taxon>Tracheophyta</taxon>
        <taxon>Spermatophyta</taxon>
        <taxon>Magnoliopsida</taxon>
        <taxon>Liliopsida</taxon>
        <taxon>Poales</taxon>
        <taxon>Poaceae</taxon>
        <taxon>PACMAD clade</taxon>
        <taxon>Panicoideae</taxon>
        <taxon>Panicodae</taxon>
        <taxon>Paniceae</taxon>
        <taxon>Dichantheliinae</taxon>
        <taxon>Dichanthelium</taxon>
    </lineage>
</organism>
<dbReference type="OrthoDB" id="3169417at2759"/>
<comment type="caution">
    <text evidence="1">The sequence shown here is derived from an EMBL/GenBank/DDBJ whole genome shotgun (WGS) entry which is preliminary data.</text>
</comment>
<dbReference type="EMBL" id="LWDX02040036">
    <property type="protein sequence ID" value="OEL24281.1"/>
    <property type="molecule type" value="Genomic_DNA"/>
</dbReference>
<dbReference type="AlphaFoldDB" id="A0A1E5VGP7"/>
<proteinExistence type="predicted"/>
<feature type="non-terminal residue" evidence="1">
    <location>
        <position position="61"/>
    </location>
</feature>
<name>A0A1E5VGP7_9POAL</name>
<gene>
    <name evidence="1" type="ORF">BAE44_0014699</name>
</gene>
<sequence>TQRPAYNLSSRPCVVPSGTSDKIGTIQRRLAWPLRKDDTHKSRNGPNFFEILRGGPWFLSD</sequence>
<feature type="non-terminal residue" evidence="1">
    <location>
        <position position="1"/>
    </location>
</feature>
<evidence type="ECO:0000313" key="2">
    <source>
        <dbReference type="Proteomes" id="UP000095767"/>
    </source>
</evidence>
<accession>A0A1E5VGP7</accession>